<dbReference type="Proteomes" id="UP001159387">
    <property type="component" value="Unassembled WGS sequence"/>
</dbReference>
<sequence>MLNIIHDSLKAIGQKSDAEIITTVIIAAIITLVRRSLQGIVMIIESVDLKLK</sequence>
<dbReference type="AlphaFoldDB" id="A0AA43GTV4"/>
<evidence type="ECO:0000313" key="3">
    <source>
        <dbReference type="Proteomes" id="UP001159387"/>
    </source>
</evidence>
<dbReference type="EMBL" id="JANQDH010000073">
    <property type="protein sequence ID" value="MDH6060917.1"/>
    <property type="molecule type" value="Genomic_DNA"/>
</dbReference>
<evidence type="ECO:0000256" key="1">
    <source>
        <dbReference type="SAM" id="Phobius"/>
    </source>
</evidence>
<keyword evidence="1" id="KW-0812">Transmembrane</keyword>
<feature type="transmembrane region" description="Helical" evidence="1">
    <location>
        <begin position="20"/>
        <end position="44"/>
    </location>
</feature>
<keyword evidence="3" id="KW-1185">Reference proteome</keyword>
<proteinExistence type="predicted"/>
<reference evidence="2 3" key="1">
    <citation type="journal article" date="2023" name="J. Phycol.">
        <title>Chrysosporum ovalisporum is synonymous with the true-branching cyanobacterium Umezakia natans (Nostocales/Aphanizomenonaceae).</title>
        <authorList>
            <person name="McGregor G.B."/>
            <person name="Sendall B.C."/>
            <person name="Niiyama Y."/>
            <person name="Tuji A."/>
            <person name="Willis A."/>
        </authorList>
    </citation>
    <scope>NUCLEOTIDE SEQUENCE [LARGE SCALE GENOMIC DNA]</scope>
    <source>
        <strain evidence="2 3">ANA360D</strain>
    </source>
</reference>
<keyword evidence="1" id="KW-0472">Membrane</keyword>
<evidence type="ECO:0000313" key="2">
    <source>
        <dbReference type="EMBL" id="MDH6060917.1"/>
    </source>
</evidence>
<keyword evidence="1" id="KW-1133">Transmembrane helix</keyword>
<protein>
    <submittedName>
        <fullName evidence="2">Uncharacterized protein</fullName>
    </submittedName>
</protein>
<comment type="caution">
    <text evidence="2">The sequence shown here is derived from an EMBL/GenBank/DDBJ whole genome shotgun (WGS) entry which is preliminary data.</text>
</comment>
<accession>A0AA43GTV4</accession>
<organism evidence="2 3">
    <name type="scientific">Chrysosporum bergii ANA360D</name>
    <dbReference type="NCBI Taxonomy" id="617107"/>
    <lineage>
        <taxon>Bacteria</taxon>
        <taxon>Bacillati</taxon>
        <taxon>Cyanobacteriota</taxon>
        <taxon>Cyanophyceae</taxon>
        <taxon>Nostocales</taxon>
        <taxon>Nodulariaceae</taxon>
        <taxon>Chrysosporum</taxon>
    </lineage>
</organism>
<gene>
    <name evidence="2" type="ORF">NWP17_10770</name>
</gene>
<name>A0AA43GTV4_9CYAN</name>
<dbReference type="RefSeq" id="WP_280654908.1">
    <property type="nucleotide sequence ID" value="NZ_JANQDH010000073.1"/>
</dbReference>